<reference evidence="2 3" key="1">
    <citation type="submission" date="2019-05" db="EMBL/GenBank/DDBJ databases">
        <title>Another draft genome of Portunus trituberculatus and its Hox gene families provides insights of decapod evolution.</title>
        <authorList>
            <person name="Jeong J.-H."/>
            <person name="Song I."/>
            <person name="Kim S."/>
            <person name="Choi T."/>
            <person name="Kim D."/>
            <person name="Ryu S."/>
            <person name="Kim W."/>
        </authorList>
    </citation>
    <scope>NUCLEOTIDE SEQUENCE [LARGE SCALE GENOMIC DNA]</scope>
    <source>
        <tissue evidence="2">Muscle</tissue>
    </source>
</reference>
<keyword evidence="3" id="KW-1185">Reference proteome</keyword>
<dbReference type="AlphaFoldDB" id="A0A5B7JJZ9"/>
<evidence type="ECO:0000256" key="1">
    <source>
        <dbReference type="SAM" id="MobiDB-lite"/>
    </source>
</evidence>
<comment type="caution">
    <text evidence="2">The sequence shown here is derived from an EMBL/GenBank/DDBJ whole genome shotgun (WGS) entry which is preliminary data.</text>
</comment>
<feature type="compositionally biased region" description="Basic and acidic residues" evidence="1">
    <location>
        <begin position="67"/>
        <end position="76"/>
    </location>
</feature>
<protein>
    <submittedName>
        <fullName evidence="2">Uncharacterized protein</fullName>
    </submittedName>
</protein>
<dbReference type="Proteomes" id="UP000324222">
    <property type="component" value="Unassembled WGS sequence"/>
</dbReference>
<evidence type="ECO:0000313" key="2">
    <source>
        <dbReference type="EMBL" id="MPC94586.1"/>
    </source>
</evidence>
<gene>
    <name evidence="2" type="ORF">E2C01_089761</name>
</gene>
<evidence type="ECO:0000313" key="3">
    <source>
        <dbReference type="Proteomes" id="UP000324222"/>
    </source>
</evidence>
<proteinExistence type="predicted"/>
<name>A0A5B7JJZ9_PORTR</name>
<organism evidence="2 3">
    <name type="scientific">Portunus trituberculatus</name>
    <name type="common">Swimming crab</name>
    <name type="synonym">Neptunus trituberculatus</name>
    <dbReference type="NCBI Taxonomy" id="210409"/>
    <lineage>
        <taxon>Eukaryota</taxon>
        <taxon>Metazoa</taxon>
        <taxon>Ecdysozoa</taxon>
        <taxon>Arthropoda</taxon>
        <taxon>Crustacea</taxon>
        <taxon>Multicrustacea</taxon>
        <taxon>Malacostraca</taxon>
        <taxon>Eumalacostraca</taxon>
        <taxon>Eucarida</taxon>
        <taxon>Decapoda</taxon>
        <taxon>Pleocyemata</taxon>
        <taxon>Brachyura</taxon>
        <taxon>Eubrachyura</taxon>
        <taxon>Portunoidea</taxon>
        <taxon>Portunidae</taxon>
        <taxon>Portuninae</taxon>
        <taxon>Portunus</taxon>
    </lineage>
</organism>
<dbReference type="EMBL" id="VSRR010099201">
    <property type="protein sequence ID" value="MPC94586.1"/>
    <property type="molecule type" value="Genomic_DNA"/>
</dbReference>
<sequence>MEKRRSNERVNLLCSPNLFLLPSFYTQHLTSNSPFPSLISLRTLRHLPRDNPLTQDPQRRATNRATGDTRQKERHCVGGRGSRNVLGNVFGVDRTETEIRSKSERERNR</sequence>
<feature type="region of interest" description="Disordered" evidence="1">
    <location>
        <begin position="46"/>
        <end position="89"/>
    </location>
</feature>
<accession>A0A5B7JJZ9</accession>